<dbReference type="OrthoDB" id="10250130at2759"/>
<keyword evidence="4" id="KW-0732">Signal</keyword>
<keyword evidence="1" id="KW-0880">Kelch repeat</keyword>
<keyword evidence="6" id="KW-1185">Reference proteome</keyword>
<name>A0A9W8AWF8_9FUNG</name>
<evidence type="ECO:0000256" key="2">
    <source>
        <dbReference type="ARBA" id="ARBA00022737"/>
    </source>
</evidence>
<dbReference type="Proteomes" id="UP001150925">
    <property type="component" value="Unassembled WGS sequence"/>
</dbReference>
<keyword evidence="3" id="KW-0472">Membrane</keyword>
<feature type="signal peptide" evidence="4">
    <location>
        <begin position="1"/>
        <end position="22"/>
    </location>
</feature>
<gene>
    <name evidence="5" type="ORF">IWQ62_001299</name>
</gene>
<dbReference type="PANTHER" id="PTHR46093:SF18">
    <property type="entry name" value="FIBRONECTIN TYPE-III DOMAIN-CONTAINING PROTEIN"/>
    <property type="match status" value="1"/>
</dbReference>
<evidence type="ECO:0000313" key="6">
    <source>
        <dbReference type="Proteomes" id="UP001150925"/>
    </source>
</evidence>
<proteinExistence type="predicted"/>
<evidence type="ECO:0000256" key="1">
    <source>
        <dbReference type="ARBA" id="ARBA00022441"/>
    </source>
</evidence>
<protein>
    <recommendedName>
        <fullName evidence="7">Kelch repeat protein</fullName>
    </recommendedName>
</protein>
<accession>A0A9W8AWF8</accession>
<reference evidence="5" key="1">
    <citation type="submission" date="2022-07" db="EMBL/GenBank/DDBJ databases">
        <title>Phylogenomic reconstructions and comparative analyses of Kickxellomycotina fungi.</title>
        <authorList>
            <person name="Reynolds N.K."/>
            <person name="Stajich J.E."/>
            <person name="Barry K."/>
            <person name="Grigoriev I.V."/>
            <person name="Crous P."/>
            <person name="Smith M.E."/>
        </authorList>
    </citation>
    <scope>NUCLEOTIDE SEQUENCE</scope>
    <source>
        <strain evidence="5">RSA 1196</strain>
    </source>
</reference>
<feature type="chain" id="PRO_5040848850" description="Kelch repeat protein" evidence="4">
    <location>
        <begin position="23"/>
        <end position="494"/>
    </location>
</feature>
<organism evidence="5 6">
    <name type="scientific">Dispira parvispora</name>
    <dbReference type="NCBI Taxonomy" id="1520584"/>
    <lineage>
        <taxon>Eukaryota</taxon>
        <taxon>Fungi</taxon>
        <taxon>Fungi incertae sedis</taxon>
        <taxon>Zoopagomycota</taxon>
        <taxon>Kickxellomycotina</taxon>
        <taxon>Dimargaritomycetes</taxon>
        <taxon>Dimargaritales</taxon>
        <taxon>Dimargaritaceae</taxon>
        <taxon>Dispira</taxon>
    </lineage>
</organism>
<evidence type="ECO:0000256" key="3">
    <source>
        <dbReference type="SAM" id="Phobius"/>
    </source>
</evidence>
<sequence>MYCHSILFLALAFLALCTVCHAQLGDYYGFRGFAMVNYAERLTTFGGLYFPGEKDKGYFIDRSFSLDLNEVTNPAKAKWQEDIVARESYPKFHSTQGVAVTTVDGPKVFIFGGQCPDSDVAGTGLTVYNWESKKWYLPVVQLERRWGSSVVWARAINRIIVFGGYLVDKNCKEVGEVATDIIFYNPDADTYTSPGTHGDIPSPRVSHRADMLDDKHMVVIGGITGKGDMKIPGDVAYVLDIDTLEWKSFSISDFNMTNIFSFGLVVYGSSIVLAGGVSGWTNGGDKEILAIGLVEIDTSGSTWKAINHTQMGIGRVSDPGVAVINNYLFYAFGNPYDKPLEEPLRIINMDNWSNVTNFSLSSLGDIPDLSIPATREIDEDAPFEETSPSSSSSSSSLSTGAIVGIVIGGVVLLAVIILLILWKLGYLPGRLRRGSSDNDRPFSLDYENTVMGSNAGFSKVQSNSGTRDDIVNNGLQNYDVQTVIVPRSPLQVVN</sequence>
<comment type="caution">
    <text evidence="5">The sequence shown here is derived from an EMBL/GenBank/DDBJ whole genome shotgun (WGS) entry which is preliminary data.</text>
</comment>
<dbReference type="Pfam" id="PF24681">
    <property type="entry name" value="Kelch_KLHDC2_KLHL20_DRC7"/>
    <property type="match status" value="1"/>
</dbReference>
<evidence type="ECO:0000256" key="4">
    <source>
        <dbReference type="SAM" id="SignalP"/>
    </source>
</evidence>
<dbReference type="InterPro" id="IPR015915">
    <property type="entry name" value="Kelch-typ_b-propeller"/>
</dbReference>
<dbReference type="Gene3D" id="2.120.10.80">
    <property type="entry name" value="Kelch-type beta propeller"/>
    <property type="match status" value="1"/>
</dbReference>
<keyword evidence="2" id="KW-0677">Repeat</keyword>
<feature type="transmembrane region" description="Helical" evidence="3">
    <location>
        <begin position="397"/>
        <end position="422"/>
    </location>
</feature>
<dbReference type="PANTHER" id="PTHR46093">
    <property type="entry name" value="ACYL-COA-BINDING DOMAIN-CONTAINING PROTEIN 5"/>
    <property type="match status" value="1"/>
</dbReference>
<keyword evidence="3" id="KW-1133">Transmembrane helix</keyword>
<dbReference type="SUPFAM" id="SSF117281">
    <property type="entry name" value="Kelch motif"/>
    <property type="match status" value="1"/>
</dbReference>
<keyword evidence="3" id="KW-0812">Transmembrane</keyword>
<dbReference type="EMBL" id="JANBPY010000195">
    <property type="protein sequence ID" value="KAJ1968353.1"/>
    <property type="molecule type" value="Genomic_DNA"/>
</dbReference>
<evidence type="ECO:0000313" key="5">
    <source>
        <dbReference type="EMBL" id="KAJ1968353.1"/>
    </source>
</evidence>
<dbReference type="AlphaFoldDB" id="A0A9W8AWF8"/>
<evidence type="ECO:0008006" key="7">
    <source>
        <dbReference type="Google" id="ProtNLM"/>
    </source>
</evidence>